<evidence type="ECO:0000313" key="1">
    <source>
        <dbReference type="EMBL" id="EOR97106.1"/>
    </source>
</evidence>
<dbReference type="Proteomes" id="UP000014207">
    <property type="component" value="Unassembled WGS sequence"/>
</dbReference>
<evidence type="ECO:0000313" key="2">
    <source>
        <dbReference type="Proteomes" id="UP000014207"/>
    </source>
</evidence>
<gene>
    <name evidence="1" type="ORF">C799_04559</name>
</gene>
<dbReference type="HOGENOM" id="CLU_3380636_0_0_10"/>
<sequence>MIIPLEMENLLFFELEEVHRQCFILVKDGNGKK</sequence>
<accession>R9GZB9</accession>
<dbReference type="EMBL" id="ASSM01000018">
    <property type="protein sequence ID" value="EOR97106.1"/>
    <property type="molecule type" value="Genomic_DNA"/>
</dbReference>
<proteinExistence type="predicted"/>
<protein>
    <submittedName>
        <fullName evidence="1">Uncharacterized protein</fullName>
    </submittedName>
</protein>
<comment type="caution">
    <text evidence="1">The sequence shown here is derived from an EMBL/GenBank/DDBJ whole genome shotgun (WGS) entry which is preliminary data.</text>
</comment>
<reference evidence="1 2" key="1">
    <citation type="submission" date="2013-04" db="EMBL/GenBank/DDBJ databases">
        <title>The Genome Sequence of Bacteroides thetaiotaomicron dnLKV9.</title>
        <authorList>
            <consortium name="The Broad Institute Genomics Platform"/>
            <consortium name="The Broad Institute Genome Sequencing Center for Infectious Disease"/>
            <person name="Earl A."/>
            <person name="Xavier R."/>
            <person name="Kuhn K."/>
            <person name="Stappenbeck T."/>
            <person name="Walker B."/>
            <person name="Young S."/>
            <person name="Zeng Q."/>
            <person name="Gargeya S."/>
            <person name="Fitzgerald M."/>
            <person name="Haas B."/>
            <person name="Abouelleil A."/>
            <person name="Allen A.W."/>
            <person name="Alvarado L."/>
            <person name="Arachchi H.M."/>
            <person name="Berlin A.M."/>
            <person name="Chapman S.B."/>
            <person name="Gainer-Dewar J."/>
            <person name="Goldberg J."/>
            <person name="Griggs A."/>
            <person name="Gujja S."/>
            <person name="Hansen M."/>
            <person name="Howarth C."/>
            <person name="Imamovic A."/>
            <person name="Ireland A."/>
            <person name="Larimer J."/>
            <person name="McCowan C."/>
            <person name="Murphy C."/>
            <person name="Pearson M."/>
            <person name="Poon T.W."/>
            <person name="Priest M."/>
            <person name="Roberts A."/>
            <person name="Saif S."/>
            <person name="Shea T."/>
            <person name="Sisk P."/>
            <person name="Sykes S."/>
            <person name="Wortman J."/>
            <person name="Nusbaum C."/>
            <person name="Birren B."/>
        </authorList>
    </citation>
    <scope>NUCLEOTIDE SEQUENCE [LARGE SCALE GENOMIC DNA]</scope>
    <source>
        <strain evidence="2">dnLKV9</strain>
    </source>
</reference>
<organism evidence="1 2">
    <name type="scientific">Bacteroides thetaiotaomicron dnLKV9</name>
    <dbReference type="NCBI Taxonomy" id="1235785"/>
    <lineage>
        <taxon>Bacteria</taxon>
        <taxon>Pseudomonadati</taxon>
        <taxon>Bacteroidota</taxon>
        <taxon>Bacteroidia</taxon>
        <taxon>Bacteroidales</taxon>
        <taxon>Bacteroidaceae</taxon>
        <taxon>Bacteroides</taxon>
    </lineage>
</organism>
<dbReference type="AlphaFoldDB" id="R9GZB9"/>
<name>R9GZB9_BACT4</name>